<dbReference type="Proteomes" id="UP000095594">
    <property type="component" value="Unassembled WGS sequence"/>
</dbReference>
<proteinExistence type="predicted"/>
<dbReference type="InterPro" id="IPR056174">
    <property type="entry name" value="SpoVR_N"/>
</dbReference>
<evidence type="ECO:0000313" key="4">
    <source>
        <dbReference type="Proteomes" id="UP000095594"/>
    </source>
</evidence>
<evidence type="ECO:0000259" key="2">
    <source>
        <dbReference type="Pfam" id="PF24755"/>
    </source>
</evidence>
<dbReference type="PANTHER" id="PTHR30029">
    <property type="entry name" value="STAGE V SPORULATION PROTEIN R"/>
    <property type="match status" value="1"/>
</dbReference>
<feature type="domain" description="SpoVR protein-like N-terminal" evidence="1">
    <location>
        <begin position="3"/>
        <end position="383"/>
    </location>
</feature>
<dbReference type="OrthoDB" id="9784270at2"/>
<dbReference type="EMBL" id="CYZX01000005">
    <property type="protein sequence ID" value="CUO10858.1"/>
    <property type="molecule type" value="Genomic_DNA"/>
</dbReference>
<dbReference type="InterPro" id="IPR057008">
    <property type="entry name" value="SpoVR-like_C"/>
</dbReference>
<accession>A0A174CGH3</accession>
<reference evidence="3 4" key="1">
    <citation type="submission" date="2015-09" db="EMBL/GenBank/DDBJ databases">
        <authorList>
            <consortium name="Pathogen Informatics"/>
        </authorList>
    </citation>
    <scope>NUCLEOTIDE SEQUENCE [LARGE SCALE GENOMIC DNA]</scope>
    <source>
        <strain evidence="3 4">2789STDY5834856</strain>
    </source>
</reference>
<dbReference type="PANTHER" id="PTHR30029:SF2">
    <property type="entry name" value="STAGE V SPORULATION PROTEIN R"/>
    <property type="match status" value="1"/>
</dbReference>
<dbReference type="InterPro" id="IPR007390">
    <property type="entry name" value="Spore_V_R"/>
</dbReference>
<dbReference type="AlphaFoldDB" id="A0A174CGH3"/>
<gene>
    <name evidence="3" type="ORF">ERS852471_00970</name>
</gene>
<dbReference type="Pfam" id="PF04293">
    <property type="entry name" value="SpoVR"/>
    <property type="match status" value="1"/>
</dbReference>
<protein>
    <submittedName>
        <fullName evidence="3">Stage V sporulation protein R</fullName>
    </submittedName>
</protein>
<organism evidence="3 4">
    <name type="scientific">Clostridium disporicum</name>
    <dbReference type="NCBI Taxonomy" id="84024"/>
    <lineage>
        <taxon>Bacteria</taxon>
        <taxon>Bacillati</taxon>
        <taxon>Bacillota</taxon>
        <taxon>Clostridia</taxon>
        <taxon>Eubacteriales</taxon>
        <taxon>Clostridiaceae</taxon>
        <taxon>Clostridium</taxon>
    </lineage>
</organism>
<sequence length="456" mass="53865">MEYNLNDLQEWNVKIEEKAKSFGLDYYPQEFEIIGYNEMIGYEAYVGMPSKYPHWSYGKAYEKNKTLYSLNLTGLPYEMVINSDPCLAYLMRENSLLLQILTMAHVYGHNDFFKNNRLFKEGTKAYYTLEMFKLDAEIIRGYVNDPNIGYAKVEKILDAAHALKFQIPRVVGVKELSQEEIKANLMNEYNRKIEGRYVLDQDEEIELPDLNKIPLEPCDDVIGFIIKYGYLEEWEKTVLKIVKRETEYFMPQIETKIMNEGWASYWHYTILNSLELPEGLHFEFLKRHNDVIAPILGGLNPYYMGFKIFQDIEKRYGREKLFEVRSLERDNSFLRKYLTQDLCNELNLFQYAKKSFDFVIEEVSDDEGWKIIRDTLSSTCGVGGIPYIRIVDLDRKDGTLTLEHVFDGRELELLYAKETLKYLFDLWGRKVLLKTKTREGKNIEILCDNDRKIYIN</sequence>
<evidence type="ECO:0000313" key="3">
    <source>
        <dbReference type="EMBL" id="CUO10858.1"/>
    </source>
</evidence>
<name>A0A174CGH3_9CLOT</name>
<evidence type="ECO:0000259" key="1">
    <source>
        <dbReference type="Pfam" id="PF04293"/>
    </source>
</evidence>
<feature type="domain" description="SpoVR-like C-terminal" evidence="2">
    <location>
        <begin position="386"/>
        <end position="436"/>
    </location>
</feature>
<dbReference type="Pfam" id="PF24755">
    <property type="entry name" value="SpoVR_C"/>
    <property type="match status" value="1"/>
</dbReference>
<dbReference type="RefSeq" id="WP_055264495.1">
    <property type="nucleotide sequence ID" value="NZ_CABIXQ010000005.1"/>
</dbReference>